<evidence type="ECO:0000256" key="1">
    <source>
        <dbReference type="SAM" id="MobiDB-lite"/>
    </source>
</evidence>
<keyword evidence="3" id="KW-1185">Reference proteome</keyword>
<feature type="compositionally biased region" description="Basic and acidic residues" evidence="1">
    <location>
        <begin position="17"/>
        <end position="28"/>
    </location>
</feature>
<feature type="compositionally biased region" description="Polar residues" evidence="1">
    <location>
        <begin position="90"/>
        <end position="101"/>
    </location>
</feature>
<dbReference type="Proteomes" id="UP001630127">
    <property type="component" value="Unassembled WGS sequence"/>
</dbReference>
<reference evidence="2 3" key="1">
    <citation type="submission" date="2024-11" db="EMBL/GenBank/DDBJ databases">
        <title>A near-complete genome assembly of Cinchona calisaya.</title>
        <authorList>
            <person name="Lian D.C."/>
            <person name="Zhao X.W."/>
            <person name="Wei L."/>
        </authorList>
    </citation>
    <scope>NUCLEOTIDE SEQUENCE [LARGE SCALE GENOMIC DNA]</scope>
    <source>
        <tissue evidence="2">Nenye</tissue>
    </source>
</reference>
<dbReference type="EMBL" id="JBJUIK010000016">
    <property type="protein sequence ID" value="KAL3500159.1"/>
    <property type="molecule type" value="Genomic_DNA"/>
</dbReference>
<proteinExistence type="predicted"/>
<feature type="region of interest" description="Disordered" evidence="1">
    <location>
        <begin position="1"/>
        <end position="102"/>
    </location>
</feature>
<gene>
    <name evidence="2" type="ORF">ACH5RR_039252</name>
</gene>
<dbReference type="AlphaFoldDB" id="A0ABD2XXR0"/>
<evidence type="ECO:0000313" key="2">
    <source>
        <dbReference type="EMBL" id="KAL3500159.1"/>
    </source>
</evidence>
<protein>
    <submittedName>
        <fullName evidence="2">Uncharacterized protein</fullName>
    </submittedName>
</protein>
<sequence length="175" mass="19903">MRSKSVPSTIIKLSVKRANEDEAQDTRTRTPLSKRSKHDASPKCLKYGKDDHNTIKRKEARTNPKKTAKTMIDKASQELIAVDEPPSMRQKGQNHASTSLRGKQVTEMGRRTLVKPTNAEAPKVIETPLLKGIEDMEININIIPPKNHEVLSNSTSWEASKKIRSRYWMIENLFK</sequence>
<organism evidence="2 3">
    <name type="scientific">Cinchona calisaya</name>
    <dbReference type="NCBI Taxonomy" id="153742"/>
    <lineage>
        <taxon>Eukaryota</taxon>
        <taxon>Viridiplantae</taxon>
        <taxon>Streptophyta</taxon>
        <taxon>Embryophyta</taxon>
        <taxon>Tracheophyta</taxon>
        <taxon>Spermatophyta</taxon>
        <taxon>Magnoliopsida</taxon>
        <taxon>eudicotyledons</taxon>
        <taxon>Gunneridae</taxon>
        <taxon>Pentapetalae</taxon>
        <taxon>asterids</taxon>
        <taxon>lamiids</taxon>
        <taxon>Gentianales</taxon>
        <taxon>Rubiaceae</taxon>
        <taxon>Cinchonoideae</taxon>
        <taxon>Cinchoneae</taxon>
        <taxon>Cinchona</taxon>
    </lineage>
</organism>
<name>A0ABD2XXR0_9GENT</name>
<evidence type="ECO:0000313" key="3">
    <source>
        <dbReference type="Proteomes" id="UP001630127"/>
    </source>
</evidence>
<accession>A0ABD2XXR0</accession>
<feature type="compositionally biased region" description="Basic and acidic residues" evidence="1">
    <location>
        <begin position="47"/>
        <end position="62"/>
    </location>
</feature>
<comment type="caution">
    <text evidence="2">The sequence shown here is derived from an EMBL/GenBank/DDBJ whole genome shotgun (WGS) entry which is preliminary data.</text>
</comment>